<proteinExistence type="predicted"/>
<dbReference type="Proteomes" id="UP001186944">
    <property type="component" value="Unassembled WGS sequence"/>
</dbReference>
<feature type="domain" description="NIDO" evidence="2">
    <location>
        <begin position="101"/>
        <end position="253"/>
    </location>
</feature>
<dbReference type="PANTHER" id="PTHR13802:SF59">
    <property type="entry name" value="SUSHI DOMAIN-CONTAINING PROTEIN 2"/>
    <property type="match status" value="1"/>
</dbReference>
<evidence type="ECO:0000313" key="4">
    <source>
        <dbReference type="Proteomes" id="UP001186944"/>
    </source>
</evidence>
<dbReference type="GO" id="GO:0007160">
    <property type="term" value="P:cell-matrix adhesion"/>
    <property type="evidence" value="ECO:0007669"/>
    <property type="project" value="InterPro"/>
</dbReference>
<dbReference type="SMART" id="SM00539">
    <property type="entry name" value="NIDO"/>
    <property type="match status" value="1"/>
</dbReference>
<name>A0AA88YFH5_PINIB</name>
<evidence type="ECO:0000256" key="1">
    <source>
        <dbReference type="SAM" id="SignalP"/>
    </source>
</evidence>
<dbReference type="PROSITE" id="PS51220">
    <property type="entry name" value="NIDO"/>
    <property type="match status" value="1"/>
</dbReference>
<dbReference type="PANTHER" id="PTHR13802">
    <property type="entry name" value="MUCIN 4-RELATED"/>
    <property type="match status" value="1"/>
</dbReference>
<organism evidence="3 4">
    <name type="scientific">Pinctada imbricata</name>
    <name type="common">Atlantic pearl-oyster</name>
    <name type="synonym">Pinctada martensii</name>
    <dbReference type="NCBI Taxonomy" id="66713"/>
    <lineage>
        <taxon>Eukaryota</taxon>
        <taxon>Metazoa</taxon>
        <taxon>Spiralia</taxon>
        <taxon>Lophotrochozoa</taxon>
        <taxon>Mollusca</taxon>
        <taxon>Bivalvia</taxon>
        <taxon>Autobranchia</taxon>
        <taxon>Pteriomorphia</taxon>
        <taxon>Pterioida</taxon>
        <taxon>Pterioidea</taxon>
        <taxon>Pteriidae</taxon>
        <taxon>Pinctada</taxon>
    </lineage>
</organism>
<gene>
    <name evidence="3" type="ORF">FSP39_003333</name>
</gene>
<keyword evidence="1" id="KW-0732">Signal</keyword>
<dbReference type="AlphaFoldDB" id="A0AA88YFH5"/>
<feature type="chain" id="PRO_5041701277" description="NIDO domain-containing protein" evidence="1">
    <location>
        <begin position="23"/>
        <end position="262"/>
    </location>
</feature>
<reference evidence="3" key="1">
    <citation type="submission" date="2019-08" db="EMBL/GenBank/DDBJ databases">
        <title>The improved chromosome-level genome for the pearl oyster Pinctada fucata martensii using PacBio sequencing and Hi-C.</title>
        <authorList>
            <person name="Zheng Z."/>
        </authorList>
    </citation>
    <scope>NUCLEOTIDE SEQUENCE</scope>
    <source>
        <strain evidence="3">ZZ-2019</strain>
        <tissue evidence="3">Adductor muscle</tissue>
    </source>
</reference>
<evidence type="ECO:0000259" key="2">
    <source>
        <dbReference type="PROSITE" id="PS51220"/>
    </source>
</evidence>
<accession>A0AA88YFH5</accession>
<feature type="signal peptide" evidence="1">
    <location>
        <begin position="1"/>
        <end position="22"/>
    </location>
</feature>
<dbReference type="Pfam" id="PF06119">
    <property type="entry name" value="NIDO"/>
    <property type="match status" value="1"/>
</dbReference>
<dbReference type="InterPro" id="IPR051495">
    <property type="entry name" value="Epithelial_Barrier/Signaling"/>
</dbReference>
<comment type="caution">
    <text evidence="3">The sequence shown here is derived from an EMBL/GenBank/DDBJ whole genome shotgun (WGS) entry which is preliminary data.</text>
</comment>
<dbReference type="EMBL" id="VSWD01000004">
    <property type="protein sequence ID" value="KAK3104489.1"/>
    <property type="molecule type" value="Genomic_DNA"/>
</dbReference>
<sequence length="262" mass="29566">MNYRTGEILLFLLFMEFSRVLSAVPLGDFYPYGTDNGDTLLPREDDDSSPEITVSPPFSFFGSMYSSLYVNTNGVLSFNEKFESYKTKPFPLDDSVPLIAPFWADVDTEEGGDIYYRISTDADLLDRASREIEAKVLDDYFMATWMFIVTWVEIAFYDANEEGRLRRNTFQCVLVTDGYKSYTIFSYNRIEWITGDGDDSTGLGGTAAQVGFDAGDGENYFAIKESRTDDILNLPTLSNVGVEGQFIYSIEKAEFEGLSILQ</sequence>
<evidence type="ECO:0000313" key="3">
    <source>
        <dbReference type="EMBL" id="KAK3104489.1"/>
    </source>
</evidence>
<keyword evidence="4" id="KW-1185">Reference proteome</keyword>
<protein>
    <recommendedName>
        <fullName evidence="2">NIDO domain-containing protein</fullName>
    </recommendedName>
</protein>
<dbReference type="InterPro" id="IPR003886">
    <property type="entry name" value="NIDO_dom"/>
</dbReference>